<evidence type="ECO:0000256" key="5">
    <source>
        <dbReference type="ARBA" id="ARBA00022960"/>
    </source>
</evidence>
<keyword evidence="3" id="KW-0328">Glycosyltransferase</keyword>
<evidence type="ECO:0008006" key="13">
    <source>
        <dbReference type="Google" id="ProtNLM"/>
    </source>
</evidence>
<reference evidence="12" key="1">
    <citation type="journal article" date="2015" name="Nature">
        <title>Complex archaea that bridge the gap between prokaryotes and eukaryotes.</title>
        <authorList>
            <person name="Spang A."/>
            <person name="Saw J.H."/>
            <person name="Jorgensen S.L."/>
            <person name="Zaremba-Niedzwiedzka K."/>
            <person name="Martijn J."/>
            <person name="Lind A.E."/>
            <person name="van Eijk R."/>
            <person name="Schleper C."/>
            <person name="Guy L."/>
            <person name="Ettema T.J."/>
        </authorList>
    </citation>
    <scope>NUCLEOTIDE SEQUENCE</scope>
</reference>
<proteinExistence type="inferred from homology"/>
<evidence type="ECO:0000256" key="4">
    <source>
        <dbReference type="ARBA" id="ARBA00022679"/>
    </source>
</evidence>
<dbReference type="GO" id="GO:0008360">
    <property type="term" value="P:regulation of cell shape"/>
    <property type="evidence" value="ECO:0007669"/>
    <property type="project" value="UniProtKB-KW"/>
</dbReference>
<feature type="domain" description="Glycosyltransferase family 28 N-terminal" evidence="10">
    <location>
        <begin position="5"/>
        <end position="140"/>
    </location>
</feature>
<accession>A0A0F9WDT8</accession>
<dbReference type="AlphaFoldDB" id="A0A0F9WDT8"/>
<dbReference type="Pfam" id="PF04101">
    <property type="entry name" value="Glyco_tran_28_C"/>
    <property type="match status" value="1"/>
</dbReference>
<sequence length="357" mass="38766">MTKTVLVMAGGTGGHVFPALACARLLRDQGYDVHWLGTNRGIEVDLVPQAGFPIHYIDIQGLRGKGTLDLLKAPFRIVRALGQSLKLLAELRPVFVLGAGGYVTGPGGLAAWLRRIPVVIHEQNAVVGTANRLLSRFARRCCEGFAGSFPADERRRSTGNPVREEIFRVPALTWNGERPMRLLVLGGSLGAMPLNTLLPDALSRLPQEQRPQVVHQCGKQHSLVAREAYETAGVRADVEAFIADMSGAYEWADLVVCRAGALTVCELAAAGRPSFLIPLPHAIDDHQSANARYLAERGAAELLPQAELTGALLAEKLMTYMNQPELLREMAQRAREQATPNATTDVVQACMEVARDQ</sequence>
<evidence type="ECO:0000256" key="6">
    <source>
        <dbReference type="ARBA" id="ARBA00022984"/>
    </source>
</evidence>
<dbReference type="Gene3D" id="3.40.50.2000">
    <property type="entry name" value="Glycogen Phosphorylase B"/>
    <property type="match status" value="2"/>
</dbReference>
<keyword evidence="2" id="KW-0132">Cell division</keyword>
<keyword evidence="7" id="KW-0472">Membrane</keyword>
<dbReference type="InterPro" id="IPR006009">
    <property type="entry name" value="GlcNAc_MurG"/>
</dbReference>
<dbReference type="GO" id="GO:0050511">
    <property type="term" value="F:undecaprenyldiphospho-muramoylpentapeptide beta-N-acetylglucosaminyltransferase activity"/>
    <property type="evidence" value="ECO:0007669"/>
    <property type="project" value="InterPro"/>
</dbReference>
<dbReference type="SUPFAM" id="SSF53756">
    <property type="entry name" value="UDP-Glycosyltransferase/glycogen phosphorylase"/>
    <property type="match status" value="1"/>
</dbReference>
<dbReference type="HAMAP" id="MF_00033">
    <property type="entry name" value="MurG"/>
    <property type="match status" value="1"/>
</dbReference>
<keyword evidence="8" id="KW-0131">Cell cycle</keyword>
<dbReference type="PANTHER" id="PTHR21015:SF22">
    <property type="entry name" value="GLYCOSYLTRANSFERASE"/>
    <property type="match status" value="1"/>
</dbReference>
<dbReference type="InterPro" id="IPR007235">
    <property type="entry name" value="Glyco_trans_28_C"/>
</dbReference>
<evidence type="ECO:0000256" key="7">
    <source>
        <dbReference type="ARBA" id="ARBA00023136"/>
    </source>
</evidence>
<evidence type="ECO:0000256" key="2">
    <source>
        <dbReference type="ARBA" id="ARBA00022618"/>
    </source>
</evidence>
<keyword evidence="5" id="KW-0133">Cell shape</keyword>
<keyword evidence="1" id="KW-1003">Cell membrane</keyword>
<dbReference type="GO" id="GO:0005975">
    <property type="term" value="P:carbohydrate metabolic process"/>
    <property type="evidence" value="ECO:0007669"/>
    <property type="project" value="InterPro"/>
</dbReference>
<keyword evidence="6" id="KW-0573">Peptidoglycan synthesis</keyword>
<evidence type="ECO:0000256" key="3">
    <source>
        <dbReference type="ARBA" id="ARBA00022676"/>
    </source>
</evidence>
<evidence type="ECO:0000259" key="11">
    <source>
        <dbReference type="Pfam" id="PF04101"/>
    </source>
</evidence>
<dbReference type="InterPro" id="IPR004276">
    <property type="entry name" value="GlycoTrans_28_N"/>
</dbReference>
<dbReference type="NCBIfam" id="TIGR01133">
    <property type="entry name" value="murG"/>
    <property type="match status" value="1"/>
</dbReference>
<keyword evidence="4" id="KW-0808">Transferase</keyword>
<dbReference type="CDD" id="cd03785">
    <property type="entry name" value="GT28_MurG"/>
    <property type="match status" value="1"/>
</dbReference>
<evidence type="ECO:0000313" key="12">
    <source>
        <dbReference type="EMBL" id="KKN84016.1"/>
    </source>
</evidence>
<evidence type="ECO:0000259" key="10">
    <source>
        <dbReference type="Pfam" id="PF03033"/>
    </source>
</evidence>
<evidence type="ECO:0000256" key="9">
    <source>
        <dbReference type="ARBA" id="ARBA00023316"/>
    </source>
</evidence>
<comment type="caution">
    <text evidence="12">The sequence shown here is derived from an EMBL/GenBank/DDBJ whole genome shotgun (WGS) entry which is preliminary data.</text>
</comment>
<organism evidence="12">
    <name type="scientific">marine sediment metagenome</name>
    <dbReference type="NCBI Taxonomy" id="412755"/>
    <lineage>
        <taxon>unclassified sequences</taxon>
        <taxon>metagenomes</taxon>
        <taxon>ecological metagenomes</taxon>
    </lineage>
</organism>
<protein>
    <recommendedName>
        <fullName evidence="13">Glycosyltransferase family 28 N-terminal domain-containing protein</fullName>
    </recommendedName>
</protein>
<dbReference type="EMBL" id="LAZR01000177">
    <property type="protein sequence ID" value="KKN84016.1"/>
    <property type="molecule type" value="Genomic_DNA"/>
</dbReference>
<dbReference type="Pfam" id="PF03033">
    <property type="entry name" value="Glyco_transf_28"/>
    <property type="match status" value="1"/>
</dbReference>
<gene>
    <name evidence="12" type="ORF">LCGC14_0293450</name>
</gene>
<name>A0A0F9WDT8_9ZZZZ</name>
<dbReference type="GO" id="GO:0009252">
    <property type="term" value="P:peptidoglycan biosynthetic process"/>
    <property type="evidence" value="ECO:0007669"/>
    <property type="project" value="UniProtKB-KW"/>
</dbReference>
<evidence type="ECO:0000256" key="8">
    <source>
        <dbReference type="ARBA" id="ARBA00023306"/>
    </source>
</evidence>
<dbReference type="PANTHER" id="PTHR21015">
    <property type="entry name" value="UDP-N-ACETYLGLUCOSAMINE--N-ACETYLMURAMYL-(PENTAPEPTIDE) PYROPHOSPHORYL-UNDECAPRENOL N-ACETYLGLUCOSAMINE TRANSFERASE 1"/>
    <property type="match status" value="1"/>
</dbReference>
<feature type="domain" description="Glycosyl transferase family 28 C-terminal" evidence="11">
    <location>
        <begin position="182"/>
        <end position="338"/>
    </location>
</feature>
<evidence type="ECO:0000256" key="1">
    <source>
        <dbReference type="ARBA" id="ARBA00022475"/>
    </source>
</evidence>
<dbReference type="GO" id="GO:0051301">
    <property type="term" value="P:cell division"/>
    <property type="evidence" value="ECO:0007669"/>
    <property type="project" value="UniProtKB-KW"/>
</dbReference>
<dbReference type="GO" id="GO:0071555">
    <property type="term" value="P:cell wall organization"/>
    <property type="evidence" value="ECO:0007669"/>
    <property type="project" value="UniProtKB-KW"/>
</dbReference>
<keyword evidence="9" id="KW-0961">Cell wall biogenesis/degradation</keyword>